<dbReference type="GO" id="GO:0006020">
    <property type="term" value="P:inositol metabolic process"/>
    <property type="evidence" value="ECO:0007669"/>
    <property type="project" value="TreeGrafter"/>
</dbReference>
<dbReference type="Gene3D" id="3.40.190.80">
    <property type="match status" value="1"/>
</dbReference>
<dbReference type="EMBL" id="PUFO01000068">
    <property type="protein sequence ID" value="TDG75141.1"/>
    <property type="molecule type" value="Genomic_DNA"/>
</dbReference>
<dbReference type="GO" id="GO:0008934">
    <property type="term" value="F:inositol monophosphate 1-phosphatase activity"/>
    <property type="evidence" value="ECO:0007669"/>
    <property type="project" value="TreeGrafter"/>
</dbReference>
<evidence type="ECO:0000256" key="1">
    <source>
        <dbReference type="ARBA" id="ARBA00001946"/>
    </source>
</evidence>
<protein>
    <recommendedName>
        <fullName evidence="8">Inositol monophosphatase family protein</fullName>
    </recommendedName>
</protein>
<evidence type="ECO:0000256" key="5">
    <source>
        <dbReference type="PIRSR" id="PIRSR600760-2"/>
    </source>
</evidence>
<accession>A0A4R5NKU5</accession>
<dbReference type="SUPFAM" id="SSF56655">
    <property type="entry name" value="Carbohydrate phosphatase"/>
    <property type="match status" value="1"/>
</dbReference>
<evidence type="ECO:0000256" key="4">
    <source>
        <dbReference type="ARBA" id="ARBA00022842"/>
    </source>
</evidence>
<dbReference type="PROSITE" id="PS00629">
    <property type="entry name" value="IMP_1"/>
    <property type="match status" value="1"/>
</dbReference>
<keyword evidence="3" id="KW-0378">Hydrolase</keyword>
<dbReference type="PANTHER" id="PTHR20854">
    <property type="entry name" value="INOSITOL MONOPHOSPHATASE"/>
    <property type="match status" value="1"/>
</dbReference>
<evidence type="ECO:0000256" key="3">
    <source>
        <dbReference type="ARBA" id="ARBA00022801"/>
    </source>
</evidence>
<dbReference type="GO" id="GO:0007165">
    <property type="term" value="P:signal transduction"/>
    <property type="evidence" value="ECO:0007669"/>
    <property type="project" value="TreeGrafter"/>
</dbReference>
<dbReference type="OrthoDB" id="9772456at2"/>
<comment type="cofactor">
    <cofactor evidence="1 5">
        <name>Mg(2+)</name>
        <dbReference type="ChEBI" id="CHEBI:18420"/>
    </cofactor>
</comment>
<keyword evidence="4 5" id="KW-0460">Magnesium</keyword>
<dbReference type="CDD" id="cd01637">
    <property type="entry name" value="IMPase_like"/>
    <property type="match status" value="1"/>
</dbReference>
<dbReference type="STRING" id="1122149.FD44_GL000619"/>
<gene>
    <name evidence="6" type="ORF">C5L31_001018</name>
</gene>
<comment type="caution">
    <text evidence="6">The sequence shown here is derived from an EMBL/GenBank/DDBJ whole genome shotgun (WGS) entry which is preliminary data.</text>
</comment>
<proteinExistence type="predicted"/>
<feature type="binding site" evidence="5">
    <location>
        <position position="91"/>
    </location>
    <ligand>
        <name>Mg(2+)</name>
        <dbReference type="ChEBI" id="CHEBI:18420"/>
        <label>1</label>
        <note>catalytic</note>
    </ligand>
</feature>
<dbReference type="Proteomes" id="UP000294854">
    <property type="component" value="Unassembled WGS sequence"/>
</dbReference>
<dbReference type="InterPro" id="IPR020583">
    <property type="entry name" value="Inositol_monoP_metal-BS"/>
</dbReference>
<keyword evidence="7" id="KW-1185">Reference proteome</keyword>
<dbReference type="AlphaFoldDB" id="A0A4R5NKU5"/>
<evidence type="ECO:0000256" key="2">
    <source>
        <dbReference type="ARBA" id="ARBA00022723"/>
    </source>
</evidence>
<dbReference type="Gene3D" id="3.30.540.10">
    <property type="entry name" value="Fructose-1,6-Bisphosphatase, subunit A, domain 1"/>
    <property type="match status" value="1"/>
</dbReference>
<dbReference type="GO" id="GO:0046872">
    <property type="term" value="F:metal ion binding"/>
    <property type="evidence" value="ECO:0007669"/>
    <property type="project" value="UniProtKB-KW"/>
</dbReference>
<dbReference type="FunFam" id="3.30.540.10:FF:000003">
    <property type="entry name" value="Inositol-1-monophosphatase"/>
    <property type="match status" value="1"/>
</dbReference>
<evidence type="ECO:0008006" key="8">
    <source>
        <dbReference type="Google" id="ProtNLM"/>
    </source>
</evidence>
<feature type="binding site" evidence="5">
    <location>
        <position position="92"/>
    </location>
    <ligand>
        <name>Mg(2+)</name>
        <dbReference type="ChEBI" id="CHEBI:18420"/>
        <label>1</label>
        <note>catalytic</note>
    </ligand>
</feature>
<name>A0A4R5NKU5_9LACO</name>
<keyword evidence="2 5" id="KW-0479">Metal-binding</keyword>
<dbReference type="Pfam" id="PF00459">
    <property type="entry name" value="Inositol_P"/>
    <property type="match status" value="1"/>
</dbReference>
<feature type="binding site" evidence="5">
    <location>
        <position position="211"/>
    </location>
    <ligand>
        <name>Mg(2+)</name>
        <dbReference type="ChEBI" id="CHEBI:18420"/>
        <label>1</label>
        <note>catalytic</note>
    </ligand>
</feature>
<dbReference type="PRINTS" id="PR00377">
    <property type="entry name" value="IMPHPHTASES"/>
</dbReference>
<dbReference type="InterPro" id="IPR000760">
    <property type="entry name" value="Inositol_monophosphatase-like"/>
</dbReference>
<evidence type="ECO:0000313" key="6">
    <source>
        <dbReference type="EMBL" id="TDG75141.1"/>
    </source>
</evidence>
<evidence type="ECO:0000313" key="7">
    <source>
        <dbReference type="Proteomes" id="UP000294854"/>
    </source>
</evidence>
<sequence length="261" mass="28845">MDKIEIGRINQTVKKWLQADYDLINKMMQSKLDISTKTGPRDLVTNVDKASERFLIDKIRTFDPDSKILGEEGQGDRLTSMKGSVWIIDPLDGTMNFVKQRDHYAIMLALYQDGQGILGYIYDVPKNVLYSGGPAIGVFANEQKLQNPENVNLRSGLFGASGPLVIENKFGMQSIIRNSAGMRIYGSAGIEFIHVLLGKTVGYISYLKPWDVAAGNILASTLGLVCTKVDGTPLDMLSSNLVLVTTEKAQQDIRKIVKENV</sequence>
<dbReference type="RefSeq" id="WP_010620064.1">
    <property type="nucleotide sequence ID" value="NZ_PUFO01000068.1"/>
</dbReference>
<organism evidence="6 7">
    <name type="scientific">Secundilactobacillus malefermentans</name>
    <dbReference type="NCBI Taxonomy" id="176292"/>
    <lineage>
        <taxon>Bacteria</taxon>
        <taxon>Bacillati</taxon>
        <taxon>Bacillota</taxon>
        <taxon>Bacilli</taxon>
        <taxon>Lactobacillales</taxon>
        <taxon>Lactobacillaceae</taxon>
        <taxon>Secundilactobacillus</taxon>
    </lineage>
</organism>
<feature type="binding site" evidence="5">
    <location>
        <position position="89"/>
    </location>
    <ligand>
        <name>Mg(2+)</name>
        <dbReference type="ChEBI" id="CHEBI:18420"/>
        <label>1</label>
        <note>catalytic</note>
    </ligand>
</feature>
<reference evidence="6 7" key="1">
    <citation type="journal article" date="2019" name="Appl. Microbiol. Biotechnol.">
        <title>Uncovering carbohydrate metabolism through a genotype-phenotype association study of 56 lactic acid bacteria genomes.</title>
        <authorList>
            <person name="Buron-Moles G."/>
            <person name="Chailyan A."/>
            <person name="Dolejs I."/>
            <person name="Forster J."/>
            <person name="Miks M.H."/>
        </authorList>
    </citation>
    <scope>NUCLEOTIDE SEQUENCE [LARGE SCALE GENOMIC DNA]</scope>
    <source>
        <strain evidence="6 7">ATCC 49373</strain>
    </source>
</reference>
<feature type="binding site" evidence="5">
    <location>
        <position position="71"/>
    </location>
    <ligand>
        <name>Mg(2+)</name>
        <dbReference type="ChEBI" id="CHEBI:18420"/>
        <label>1</label>
        <note>catalytic</note>
    </ligand>
</feature>
<dbReference type="PANTHER" id="PTHR20854:SF4">
    <property type="entry name" value="INOSITOL-1-MONOPHOSPHATASE-RELATED"/>
    <property type="match status" value="1"/>
</dbReference>